<dbReference type="PANTHER" id="PTHR43701">
    <property type="entry name" value="MEMBRANE TRANSPORTER PROTEIN MJ0441-RELATED"/>
    <property type="match status" value="1"/>
</dbReference>
<evidence type="ECO:0000256" key="2">
    <source>
        <dbReference type="ARBA" id="ARBA00022692"/>
    </source>
</evidence>
<dbReference type="GO" id="GO:0005886">
    <property type="term" value="C:plasma membrane"/>
    <property type="evidence" value="ECO:0007669"/>
    <property type="project" value="UniProtKB-SubCell"/>
</dbReference>
<keyword evidence="3 5" id="KW-1133">Transmembrane helix</keyword>
<reference evidence="6" key="1">
    <citation type="submission" date="2020-09" db="EMBL/GenBank/DDBJ databases">
        <title>Taishania pollutisoli gen. nov., sp. nov., Isolated from Tetrabromobisphenol A-Contaminated Soil.</title>
        <authorList>
            <person name="Chen Q."/>
        </authorList>
    </citation>
    <scope>NUCLEOTIDE SEQUENCE</scope>
    <source>
        <strain evidence="6">CZZ-1</strain>
    </source>
</reference>
<keyword evidence="2 5" id="KW-0812">Transmembrane</keyword>
<evidence type="ECO:0000256" key="3">
    <source>
        <dbReference type="ARBA" id="ARBA00022989"/>
    </source>
</evidence>
<feature type="transmembrane region" description="Helical" evidence="5">
    <location>
        <begin position="6"/>
        <end position="35"/>
    </location>
</feature>
<dbReference type="InterPro" id="IPR051598">
    <property type="entry name" value="TSUP/Inactive_protease-like"/>
</dbReference>
<feature type="transmembrane region" description="Helical" evidence="5">
    <location>
        <begin position="211"/>
        <end position="232"/>
    </location>
</feature>
<evidence type="ECO:0000313" key="7">
    <source>
        <dbReference type="Proteomes" id="UP000652681"/>
    </source>
</evidence>
<gene>
    <name evidence="6" type="ORF">H9Y05_11345</name>
</gene>
<dbReference type="RefSeq" id="WP_163491242.1">
    <property type="nucleotide sequence ID" value="NZ_JACVEL010000007.1"/>
</dbReference>
<keyword evidence="4 5" id="KW-0472">Membrane</keyword>
<keyword evidence="5" id="KW-1003">Cell membrane</keyword>
<sequence>MYFLGLFLSAVIGVVLGLVGGGGAILTIPLVVYLFGESTDTATTYSLMIVACSSLVGVLQRFGTKQISYKEALFFVFPSMTLAFLIRRYRKIVIPSEFELFGIQLTRDFFIDILLVVVMMIVAYRMFNPFKKERVQTQISTWKIMFLGLLTGGLSGFLGAGGGFIIVPILMGLGLGIKKAVGTSLFIITIQSFIALLGDLSVTTIADLKEIDWLLVFYLTFFSIMGVFLGTLLQSKISAKNLRIIFATLLVLLAVLIFIDRILLYSY</sequence>
<name>A0A8J6PK87_9FLAO</name>
<feature type="transmembrane region" description="Helical" evidence="5">
    <location>
        <begin position="72"/>
        <end position="89"/>
    </location>
</feature>
<evidence type="ECO:0000256" key="1">
    <source>
        <dbReference type="ARBA" id="ARBA00004141"/>
    </source>
</evidence>
<dbReference type="EMBL" id="JACVEL010000007">
    <property type="protein sequence ID" value="MBC9813064.1"/>
    <property type="molecule type" value="Genomic_DNA"/>
</dbReference>
<dbReference type="Pfam" id="PF01925">
    <property type="entry name" value="TauE"/>
    <property type="match status" value="1"/>
</dbReference>
<dbReference type="InterPro" id="IPR002781">
    <property type="entry name" value="TM_pro_TauE-like"/>
</dbReference>
<comment type="caution">
    <text evidence="6">The sequence shown here is derived from an EMBL/GenBank/DDBJ whole genome shotgun (WGS) entry which is preliminary data.</text>
</comment>
<organism evidence="6 7">
    <name type="scientific">Taishania pollutisoli</name>
    <dbReference type="NCBI Taxonomy" id="2766479"/>
    <lineage>
        <taxon>Bacteria</taxon>
        <taxon>Pseudomonadati</taxon>
        <taxon>Bacteroidota</taxon>
        <taxon>Flavobacteriia</taxon>
        <taxon>Flavobacteriales</taxon>
        <taxon>Crocinitomicaceae</taxon>
        <taxon>Taishania</taxon>
    </lineage>
</organism>
<protein>
    <recommendedName>
        <fullName evidence="5">Probable membrane transporter protein</fullName>
    </recommendedName>
</protein>
<proteinExistence type="inferred from homology"/>
<feature type="transmembrane region" description="Helical" evidence="5">
    <location>
        <begin position="147"/>
        <end position="173"/>
    </location>
</feature>
<dbReference type="AlphaFoldDB" id="A0A8J6PK87"/>
<comment type="similarity">
    <text evidence="5">Belongs to the 4-toluene sulfonate uptake permease (TSUP) (TC 2.A.102) family.</text>
</comment>
<comment type="subcellular location">
    <subcellularLocation>
        <location evidence="5">Cell membrane</location>
        <topology evidence="5">Multi-pass membrane protein</topology>
    </subcellularLocation>
    <subcellularLocation>
        <location evidence="1">Membrane</location>
        <topology evidence="1">Multi-pass membrane protein</topology>
    </subcellularLocation>
</comment>
<evidence type="ECO:0000256" key="5">
    <source>
        <dbReference type="RuleBase" id="RU363041"/>
    </source>
</evidence>
<feature type="transmembrane region" description="Helical" evidence="5">
    <location>
        <begin position="244"/>
        <end position="264"/>
    </location>
</feature>
<dbReference type="Proteomes" id="UP000652681">
    <property type="component" value="Unassembled WGS sequence"/>
</dbReference>
<feature type="transmembrane region" description="Helical" evidence="5">
    <location>
        <begin position="185"/>
        <end position="205"/>
    </location>
</feature>
<evidence type="ECO:0000256" key="4">
    <source>
        <dbReference type="ARBA" id="ARBA00023136"/>
    </source>
</evidence>
<feature type="transmembrane region" description="Helical" evidence="5">
    <location>
        <begin position="109"/>
        <end position="127"/>
    </location>
</feature>
<keyword evidence="7" id="KW-1185">Reference proteome</keyword>
<evidence type="ECO:0000313" key="6">
    <source>
        <dbReference type="EMBL" id="MBC9813064.1"/>
    </source>
</evidence>
<accession>A0A8J6PK87</accession>
<dbReference type="PANTHER" id="PTHR43701:SF2">
    <property type="entry name" value="MEMBRANE TRANSPORTER PROTEIN YJNA-RELATED"/>
    <property type="match status" value="1"/>
</dbReference>
<feature type="transmembrane region" description="Helical" evidence="5">
    <location>
        <begin position="42"/>
        <end position="60"/>
    </location>
</feature>